<dbReference type="GO" id="GO:0016887">
    <property type="term" value="F:ATP hydrolysis activity"/>
    <property type="evidence" value="ECO:0007669"/>
    <property type="project" value="InterPro"/>
</dbReference>
<dbReference type="SUPFAM" id="SSF52540">
    <property type="entry name" value="P-loop containing nucleoside triphosphate hydrolases"/>
    <property type="match status" value="1"/>
</dbReference>
<dbReference type="Gene3D" id="1.20.1560.10">
    <property type="entry name" value="ABC transporter type 1, transmembrane domain"/>
    <property type="match status" value="1"/>
</dbReference>
<protein>
    <submittedName>
        <fullName evidence="12">ATP-binding cassette domain-containing protein</fullName>
    </submittedName>
</protein>
<name>A0A6I4VZT0_9BACL</name>
<sequence>MSGTHSRSQIPPRLAFRGGRNRFGAQLEKPKNAKDTIKRIWMYLGHQSFGLAAAVILVLLTSLLGLLGPYYIGVIIDSYIIPHDIDGALRMIMLLAGIYLLTIALSWLQTFIMINIAQKTINQLRYDLFIKLQTLSLRFFDSRPHGDLMSRVTNDIDNLNSALSQSVTQVLSSIISIVGVTIAMFWLNWILAIITLLIVPVMIVSTKKIYQYSSSSFIKRQRDIGELNAFVEEKIQGAEIVTLYGKETKTIEEFHEINERLRKSGRQADTFSGFINPIINFINNLGLGLVIGAGALLVLKGHMTVGIIASFVSYSRQFSRPISQIATLLNTIQSAIAGGERVFEIMDEVPEITDKKDAVSVKKFKGKVNFDHVSFGYSPDQTILKDIQLRAMPGETVALVGPTGSGKTTIVNLLTRFYDIQTGQICIDDQEIKNYKIDDLRRRISIVLQDTYLFSGTILENIRYGRQNATEEEVINAAKMAWAHYFIKHLPKQYQSKIVSGGTNLSQGQRQLIAIARAILMDSDILILDEATSNIDTRTELHIQRGLKNLMQGRTSFVIAHRLKTIENADQILVIHQGKIIEEGTHENLMEKRGFYQELYTTQFEI</sequence>
<evidence type="ECO:0000313" key="12">
    <source>
        <dbReference type="EMBL" id="MXQ55445.1"/>
    </source>
</evidence>
<evidence type="ECO:0000256" key="6">
    <source>
        <dbReference type="ARBA" id="ARBA00022840"/>
    </source>
</evidence>
<keyword evidence="5" id="KW-0547">Nucleotide-binding</keyword>
<dbReference type="GO" id="GO:0015421">
    <property type="term" value="F:ABC-type oligopeptide transporter activity"/>
    <property type="evidence" value="ECO:0007669"/>
    <property type="project" value="TreeGrafter"/>
</dbReference>
<evidence type="ECO:0000256" key="9">
    <source>
        <dbReference type="SAM" id="Phobius"/>
    </source>
</evidence>
<dbReference type="PROSITE" id="PS50929">
    <property type="entry name" value="ABC_TM1F"/>
    <property type="match status" value="1"/>
</dbReference>
<feature type="domain" description="ABC transmembrane type-1" evidence="11">
    <location>
        <begin position="52"/>
        <end position="334"/>
    </location>
</feature>
<keyword evidence="3" id="KW-1003">Cell membrane</keyword>
<evidence type="ECO:0000256" key="8">
    <source>
        <dbReference type="ARBA" id="ARBA00023136"/>
    </source>
</evidence>
<dbReference type="PROSITE" id="PS00211">
    <property type="entry name" value="ABC_TRANSPORTER_1"/>
    <property type="match status" value="1"/>
</dbReference>
<dbReference type="FunFam" id="3.40.50.300:FF:000287">
    <property type="entry name" value="Multidrug ABC transporter ATP-binding protein"/>
    <property type="match status" value="1"/>
</dbReference>
<keyword evidence="13" id="KW-1185">Reference proteome</keyword>
<proteinExistence type="predicted"/>
<dbReference type="Proteomes" id="UP000430692">
    <property type="component" value="Unassembled WGS sequence"/>
</dbReference>
<feature type="transmembrane region" description="Helical" evidence="9">
    <location>
        <begin position="92"/>
        <end position="116"/>
    </location>
</feature>
<dbReference type="InterPro" id="IPR017871">
    <property type="entry name" value="ABC_transporter-like_CS"/>
</dbReference>
<evidence type="ECO:0000256" key="3">
    <source>
        <dbReference type="ARBA" id="ARBA00022475"/>
    </source>
</evidence>
<gene>
    <name evidence="12" type="ORF">GSM42_17320</name>
</gene>
<keyword evidence="8 9" id="KW-0472">Membrane</keyword>
<keyword evidence="2" id="KW-0813">Transport</keyword>
<keyword evidence="7 9" id="KW-1133">Transmembrane helix</keyword>
<dbReference type="InterPro" id="IPR036640">
    <property type="entry name" value="ABC1_TM_sf"/>
</dbReference>
<evidence type="ECO:0000256" key="4">
    <source>
        <dbReference type="ARBA" id="ARBA00022692"/>
    </source>
</evidence>
<dbReference type="RefSeq" id="WP_160802793.1">
    <property type="nucleotide sequence ID" value="NZ_WUUL01000014.1"/>
</dbReference>
<dbReference type="Gene3D" id="3.40.50.300">
    <property type="entry name" value="P-loop containing nucleotide triphosphate hydrolases"/>
    <property type="match status" value="1"/>
</dbReference>
<evidence type="ECO:0000256" key="2">
    <source>
        <dbReference type="ARBA" id="ARBA00022448"/>
    </source>
</evidence>
<evidence type="ECO:0000313" key="13">
    <source>
        <dbReference type="Proteomes" id="UP000430692"/>
    </source>
</evidence>
<evidence type="ECO:0000259" key="10">
    <source>
        <dbReference type="PROSITE" id="PS50893"/>
    </source>
</evidence>
<feature type="transmembrane region" description="Helical" evidence="9">
    <location>
        <begin position="278"/>
        <end position="299"/>
    </location>
</feature>
<dbReference type="AlphaFoldDB" id="A0A6I4VZT0"/>
<organism evidence="12 13">
    <name type="scientific">Shimazuella alba</name>
    <dbReference type="NCBI Taxonomy" id="2690964"/>
    <lineage>
        <taxon>Bacteria</taxon>
        <taxon>Bacillati</taxon>
        <taxon>Bacillota</taxon>
        <taxon>Bacilli</taxon>
        <taxon>Bacillales</taxon>
        <taxon>Thermoactinomycetaceae</taxon>
        <taxon>Shimazuella</taxon>
    </lineage>
</organism>
<dbReference type="InterPro" id="IPR027417">
    <property type="entry name" value="P-loop_NTPase"/>
</dbReference>
<comment type="caution">
    <text evidence="12">The sequence shown here is derived from an EMBL/GenBank/DDBJ whole genome shotgun (WGS) entry which is preliminary data.</text>
</comment>
<comment type="subcellular location">
    <subcellularLocation>
        <location evidence="1">Cell membrane</location>
        <topology evidence="1">Multi-pass membrane protein</topology>
    </subcellularLocation>
</comment>
<dbReference type="EMBL" id="WUUL01000014">
    <property type="protein sequence ID" value="MXQ55445.1"/>
    <property type="molecule type" value="Genomic_DNA"/>
</dbReference>
<dbReference type="PANTHER" id="PTHR43394">
    <property type="entry name" value="ATP-DEPENDENT PERMEASE MDL1, MITOCHONDRIAL"/>
    <property type="match status" value="1"/>
</dbReference>
<dbReference type="SUPFAM" id="SSF90123">
    <property type="entry name" value="ABC transporter transmembrane region"/>
    <property type="match status" value="1"/>
</dbReference>
<dbReference type="InterPro" id="IPR003593">
    <property type="entry name" value="AAA+_ATPase"/>
</dbReference>
<accession>A0A6I4VZT0</accession>
<dbReference type="FunFam" id="1.20.1560.10:FF:000011">
    <property type="entry name" value="Multidrug ABC transporter ATP-binding protein"/>
    <property type="match status" value="1"/>
</dbReference>
<evidence type="ECO:0000256" key="5">
    <source>
        <dbReference type="ARBA" id="ARBA00022741"/>
    </source>
</evidence>
<dbReference type="InterPro" id="IPR003439">
    <property type="entry name" value="ABC_transporter-like_ATP-bd"/>
</dbReference>
<dbReference type="InterPro" id="IPR011527">
    <property type="entry name" value="ABC1_TM_dom"/>
</dbReference>
<keyword evidence="4 9" id="KW-0812">Transmembrane</keyword>
<dbReference type="Pfam" id="PF00664">
    <property type="entry name" value="ABC_membrane"/>
    <property type="match status" value="1"/>
</dbReference>
<dbReference type="PANTHER" id="PTHR43394:SF1">
    <property type="entry name" value="ATP-BINDING CASSETTE SUB-FAMILY B MEMBER 10, MITOCHONDRIAL"/>
    <property type="match status" value="1"/>
</dbReference>
<feature type="transmembrane region" description="Helical" evidence="9">
    <location>
        <begin position="49"/>
        <end position="72"/>
    </location>
</feature>
<keyword evidence="6 12" id="KW-0067">ATP-binding</keyword>
<evidence type="ECO:0000259" key="11">
    <source>
        <dbReference type="PROSITE" id="PS50929"/>
    </source>
</evidence>
<dbReference type="GO" id="GO:0005886">
    <property type="term" value="C:plasma membrane"/>
    <property type="evidence" value="ECO:0007669"/>
    <property type="project" value="UniProtKB-SubCell"/>
</dbReference>
<dbReference type="SMART" id="SM00382">
    <property type="entry name" value="AAA"/>
    <property type="match status" value="1"/>
</dbReference>
<dbReference type="PROSITE" id="PS50893">
    <property type="entry name" value="ABC_TRANSPORTER_2"/>
    <property type="match status" value="1"/>
</dbReference>
<reference evidence="12 13" key="1">
    <citation type="submission" date="2019-12" db="EMBL/GenBank/DDBJ databases">
        <title>Whole-genome analyses of novel actinobacteria.</title>
        <authorList>
            <person name="Sahin N."/>
            <person name="Saygin H."/>
        </authorList>
    </citation>
    <scope>NUCLEOTIDE SEQUENCE [LARGE SCALE GENOMIC DNA]</scope>
    <source>
        <strain evidence="12 13">KC615</strain>
    </source>
</reference>
<dbReference type="CDD" id="cd18547">
    <property type="entry name" value="ABC_6TM_Tm288_like"/>
    <property type="match status" value="1"/>
</dbReference>
<evidence type="ECO:0000256" key="1">
    <source>
        <dbReference type="ARBA" id="ARBA00004651"/>
    </source>
</evidence>
<dbReference type="GO" id="GO:0005524">
    <property type="term" value="F:ATP binding"/>
    <property type="evidence" value="ECO:0007669"/>
    <property type="project" value="UniProtKB-KW"/>
</dbReference>
<evidence type="ECO:0000256" key="7">
    <source>
        <dbReference type="ARBA" id="ARBA00022989"/>
    </source>
</evidence>
<dbReference type="Pfam" id="PF00005">
    <property type="entry name" value="ABC_tran"/>
    <property type="match status" value="1"/>
</dbReference>
<feature type="domain" description="ABC transporter" evidence="10">
    <location>
        <begin position="368"/>
        <end position="602"/>
    </location>
</feature>
<feature type="transmembrane region" description="Helical" evidence="9">
    <location>
        <begin position="174"/>
        <end position="203"/>
    </location>
</feature>
<dbReference type="InterPro" id="IPR039421">
    <property type="entry name" value="Type_1_exporter"/>
</dbReference>